<keyword evidence="1" id="KW-0732">Signal</keyword>
<reference evidence="2 3" key="1">
    <citation type="journal article" date="2022" name="IScience">
        <title>An ultrasensitive nanofiber-based assay for enzymatic hydrolysis and deep-sea microbial degradation of cellulose.</title>
        <authorList>
            <person name="Tsudome M."/>
            <person name="Tachioka M."/>
            <person name="Miyazaki M."/>
            <person name="Uchimura K."/>
            <person name="Tsuda M."/>
            <person name="Takaki Y."/>
            <person name="Deguchi S."/>
        </authorList>
    </citation>
    <scope>NUCLEOTIDE SEQUENCE [LARGE SCALE GENOMIC DNA]</scope>
    <source>
        <strain evidence="2 3">GE09</strain>
    </source>
</reference>
<evidence type="ECO:0000313" key="2">
    <source>
        <dbReference type="EMBL" id="BCD96853.1"/>
    </source>
</evidence>
<protein>
    <recommendedName>
        <fullName evidence="4">Outer membrane protein beta-barrel domain-containing protein</fullName>
    </recommendedName>
</protein>
<organism evidence="2 3">
    <name type="scientific">Marinagarivorans cellulosilyticus</name>
    <dbReference type="NCBI Taxonomy" id="2721545"/>
    <lineage>
        <taxon>Bacteria</taxon>
        <taxon>Pseudomonadati</taxon>
        <taxon>Pseudomonadota</taxon>
        <taxon>Gammaproteobacteria</taxon>
        <taxon>Cellvibrionales</taxon>
        <taxon>Cellvibrionaceae</taxon>
        <taxon>Marinagarivorans</taxon>
    </lineage>
</organism>
<sequence>MLVKTVKIRIRFAACMFVCVKLLVCSACVFAQEGDSKREFRAWAVGGGFATVNFDTKMKIEPYDSDLPIFIDLEGNLDLPSTNAIQTIFAEYTLSPRHQFSASYFGARRDSDIQLANFKLPDAVYLRAYIQTKDRTRFVNLHYKFTAFNNGYNKISAFAGIFLLDIDLSLDAIGTLEGGSSELLEKRSEVAKATAPLPLIGFQIESKLTEKWSISTMFSAITGSYDGDNATISQTRINTTYDINPRWVGMGGVTYFDAHVKIFSKSESQKIEYGYKGLYFGLGYRF</sequence>
<evidence type="ECO:0000313" key="3">
    <source>
        <dbReference type="Proteomes" id="UP001320119"/>
    </source>
</evidence>
<evidence type="ECO:0008006" key="4">
    <source>
        <dbReference type="Google" id="ProtNLM"/>
    </source>
</evidence>
<dbReference type="AlphaFoldDB" id="A0AAN1WFY3"/>
<feature type="signal peptide" evidence="1">
    <location>
        <begin position="1"/>
        <end position="31"/>
    </location>
</feature>
<dbReference type="Proteomes" id="UP001320119">
    <property type="component" value="Chromosome"/>
</dbReference>
<proteinExistence type="predicted"/>
<keyword evidence="3" id="KW-1185">Reference proteome</keyword>
<dbReference type="KEGG" id="marq:MARGE09_P1053"/>
<evidence type="ECO:0000256" key="1">
    <source>
        <dbReference type="SAM" id="SignalP"/>
    </source>
</evidence>
<feature type="chain" id="PRO_5042917582" description="Outer membrane protein beta-barrel domain-containing protein" evidence="1">
    <location>
        <begin position="32"/>
        <end position="286"/>
    </location>
</feature>
<name>A0AAN1WFY3_9GAMM</name>
<gene>
    <name evidence="2" type="ORF">MARGE09_P1053</name>
</gene>
<dbReference type="EMBL" id="AP023086">
    <property type="protein sequence ID" value="BCD96853.1"/>
    <property type="molecule type" value="Genomic_DNA"/>
</dbReference>
<accession>A0AAN1WFY3</accession>